<dbReference type="PANTHER" id="PTHR30522">
    <property type="entry name" value="NUCLEOSIDE TRIPHOSPHATE PYROPHOSPHOHYDROLASE"/>
    <property type="match status" value="1"/>
</dbReference>
<dbReference type="FunFam" id="1.10.287.1080:FF:000001">
    <property type="entry name" value="Nucleoside triphosphate pyrophosphohydrolase"/>
    <property type="match status" value="1"/>
</dbReference>
<dbReference type="Proteomes" id="UP000518206">
    <property type="component" value="Unassembled WGS sequence"/>
</dbReference>
<dbReference type="Pfam" id="PF03819">
    <property type="entry name" value="MazG"/>
    <property type="match status" value="1"/>
</dbReference>
<keyword evidence="3" id="KW-0378">Hydrolase</keyword>
<dbReference type="Gene3D" id="1.10.287.1080">
    <property type="entry name" value="MazG-like"/>
    <property type="match status" value="2"/>
</dbReference>
<feature type="compositionally biased region" description="Low complexity" evidence="1">
    <location>
        <begin position="140"/>
        <end position="166"/>
    </location>
</feature>
<dbReference type="GO" id="GO:0006950">
    <property type="term" value="P:response to stress"/>
    <property type="evidence" value="ECO:0007669"/>
    <property type="project" value="UniProtKB-ARBA"/>
</dbReference>
<dbReference type="GO" id="GO:0046061">
    <property type="term" value="P:dATP catabolic process"/>
    <property type="evidence" value="ECO:0007669"/>
    <property type="project" value="TreeGrafter"/>
</dbReference>
<reference evidence="3 4" key="2">
    <citation type="submission" date="2020-08" db="EMBL/GenBank/DDBJ databases">
        <authorList>
            <person name="Partida-Martinez L."/>
            <person name="Huntemann M."/>
            <person name="Clum A."/>
            <person name="Wang J."/>
            <person name="Palaniappan K."/>
            <person name="Ritter S."/>
            <person name="Chen I.-M."/>
            <person name="Stamatis D."/>
            <person name="Reddy T."/>
            <person name="O'Malley R."/>
            <person name="Daum C."/>
            <person name="Shapiro N."/>
            <person name="Ivanova N."/>
            <person name="Kyrpides N."/>
            <person name="Woyke T."/>
        </authorList>
    </citation>
    <scope>NUCLEOTIDE SEQUENCE [LARGE SCALE GENOMIC DNA]</scope>
    <source>
        <strain evidence="3 4">RAS26</strain>
    </source>
</reference>
<evidence type="ECO:0000256" key="1">
    <source>
        <dbReference type="SAM" id="MobiDB-lite"/>
    </source>
</evidence>
<dbReference type="GO" id="GO:0046081">
    <property type="term" value="P:dUTP catabolic process"/>
    <property type="evidence" value="ECO:0007669"/>
    <property type="project" value="TreeGrafter"/>
</dbReference>
<gene>
    <name evidence="3" type="ORF">FHR80_002876</name>
</gene>
<comment type="caution">
    <text evidence="3">The sequence shown here is derived from an EMBL/GenBank/DDBJ whole genome shotgun (WGS) entry which is preliminary data.</text>
</comment>
<dbReference type="InterPro" id="IPR004518">
    <property type="entry name" value="MazG-like_dom"/>
</dbReference>
<dbReference type="SUPFAM" id="SSF101386">
    <property type="entry name" value="all-alpha NTP pyrophosphatases"/>
    <property type="match status" value="1"/>
</dbReference>
<accession>A0A7W4YBR5</accession>
<dbReference type="GO" id="GO:0006203">
    <property type="term" value="P:dGTP catabolic process"/>
    <property type="evidence" value="ECO:0007669"/>
    <property type="project" value="TreeGrafter"/>
</dbReference>
<dbReference type="GO" id="GO:0036220">
    <property type="term" value="F:ITP diphosphatase activity"/>
    <property type="evidence" value="ECO:0007669"/>
    <property type="project" value="UniProtKB-EC"/>
</dbReference>
<name>A0A7W4YBR5_9CELL</name>
<dbReference type="GO" id="GO:0046076">
    <property type="term" value="P:dTTP catabolic process"/>
    <property type="evidence" value="ECO:0007669"/>
    <property type="project" value="TreeGrafter"/>
</dbReference>
<dbReference type="CDD" id="cd11528">
    <property type="entry name" value="NTP-PPase_MazG_Nterm"/>
    <property type="match status" value="1"/>
</dbReference>
<dbReference type="GO" id="GO:0046047">
    <property type="term" value="P:TTP catabolic process"/>
    <property type="evidence" value="ECO:0007669"/>
    <property type="project" value="TreeGrafter"/>
</dbReference>
<dbReference type="PANTHER" id="PTHR30522:SF0">
    <property type="entry name" value="NUCLEOSIDE TRIPHOSPHATE PYROPHOSPHOHYDROLASE"/>
    <property type="match status" value="1"/>
</dbReference>
<protein>
    <submittedName>
        <fullName evidence="3">XTP/dITP diphosphohydrolase</fullName>
        <ecNumber evidence="3">3.6.1.66</ecNumber>
    </submittedName>
</protein>
<evidence type="ECO:0000259" key="2">
    <source>
        <dbReference type="Pfam" id="PF03819"/>
    </source>
</evidence>
<sequence>MTAAGAGSAGDGVRELVATMDRLRSPGGCPWDAQQTHASLVPYALEEAYEVAEAIEAGSRADLREELGDLLLQVVFHARIAQEDPADPFDLDDVARGITAKLVRRHPHVFGADGAHGTHGTDGAGAGDRTAGGDADDADPAAGADVHGPDAGADVAGAGGADATAPAGDLHVQWDRIKRAEKQRTSVLDGVPLALGALARGQKVLGRARRAGLELTGAAAAGWRADAQVTSPADPAAAAWQEAEVGRRLLELVATADELGVDAESALRAAVRGVEQQVQRIEQSSGTQ</sequence>
<dbReference type="EMBL" id="JACHVX010000004">
    <property type="protein sequence ID" value="MBB2923948.1"/>
    <property type="molecule type" value="Genomic_DNA"/>
</dbReference>
<dbReference type="RefSeq" id="WP_311702064.1">
    <property type="nucleotide sequence ID" value="NZ_JACHVX010000004.1"/>
</dbReference>
<dbReference type="InterPro" id="IPR011551">
    <property type="entry name" value="NTP_PyrPHydrolase_MazG"/>
</dbReference>
<dbReference type="GO" id="GO:0046052">
    <property type="term" value="P:UTP catabolic process"/>
    <property type="evidence" value="ECO:0007669"/>
    <property type="project" value="TreeGrafter"/>
</dbReference>
<feature type="region of interest" description="Disordered" evidence="1">
    <location>
        <begin position="110"/>
        <end position="166"/>
    </location>
</feature>
<evidence type="ECO:0000313" key="4">
    <source>
        <dbReference type="Proteomes" id="UP000518206"/>
    </source>
</evidence>
<reference evidence="3 4" key="1">
    <citation type="submission" date="2020-08" db="EMBL/GenBank/DDBJ databases">
        <title>The Agave Microbiome: Exploring the role of microbial communities in plant adaptations to desert environments.</title>
        <authorList>
            <person name="Partida-Martinez L.P."/>
        </authorList>
    </citation>
    <scope>NUCLEOTIDE SEQUENCE [LARGE SCALE GENOMIC DNA]</scope>
    <source>
        <strain evidence="3 4">RAS26</strain>
    </source>
</reference>
<evidence type="ECO:0000313" key="3">
    <source>
        <dbReference type="EMBL" id="MBB2923948.1"/>
    </source>
</evidence>
<proteinExistence type="predicted"/>
<dbReference type="InterPro" id="IPR048015">
    <property type="entry name" value="NTP-PPase_MazG-like_N"/>
</dbReference>
<organism evidence="3 4">
    <name type="scientific">Cellulomonas cellasea</name>
    <dbReference type="NCBI Taxonomy" id="43670"/>
    <lineage>
        <taxon>Bacteria</taxon>
        <taxon>Bacillati</taxon>
        <taxon>Actinomycetota</taxon>
        <taxon>Actinomycetes</taxon>
        <taxon>Micrococcales</taxon>
        <taxon>Cellulomonadaceae</taxon>
        <taxon>Cellulomonas</taxon>
    </lineage>
</organism>
<dbReference type="EC" id="3.6.1.66" evidence="3"/>
<feature type="domain" description="NTP pyrophosphohydrolase MazG-like" evidence="2">
    <location>
        <begin position="35"/>
        <end position="110"/>
    </location>
</feature>
<dbReference type="AlphaFoldDB" id="A0A7W4YBR5"/>